<feature type="chain" id="PRO_5015674016" evidence="2">
    <location>
        <begin position="41"/>
        <end position="566"/>
    </location>
</feature>
<dbReference type="AlphaFoldDB" id="A0A2T3KC29"/>
<dbReference type="Proteomes" id="UP000241426">
    <property type="component" value="Unassembled WGS sequence"/>
</dbReference>
<evidence type="ECO:0000256" key="1">
    <source>
        <dbReference type="SAM" id="Phobius"/>
    </source>
</evidence>
<reference evidence="4 5" key="1">
    <citation type="submission" date="2018-01" db="EMBL/GenBank/DDBJ databases">
        <title>Whole genome sequencing of Histamine producing bacteria.</title>
        <authorList>
            <person name="Butler K."/>
        </authorList>
    </citation>
    <scope>NUCLEOTIDE SEQUENCE [LARGE SCALE GENOMIC DNA]</scope>
    <source>
        <strain evidence="4 5">FS-7.2</strain>
    </source>
</reference>
<protein>
    <submittedName>
        <fullName evidence="4">Protein BatD</fullName>
    </submittedName>
</protein>
<dbReference type="PANTHER" id="PTHR40940:SF1">
    <property type="entry name" value="PROTEIN BATD"/>
    <property type="match status" value="1"/>
</dbReference>
<evidence type="ECO:0000313" key="5">
    <source>
        <dbReference type="Proteomes" id="UP000241426"/>
    </source>
</evidence>
<keyword evidence="1" id="KW-0812">Transmembrane</keyword>
<keyword evidence="1" id="KW-1133">Transmembrane helix</keyword>
<feature type="domain" description="DUF7939" evidence="3">
    <location>
        <begin position="475"/>
        <end position="549"/>
    </location>
</feature>
<dbReference type="InterPro" id="IPR057699">
    <property type="entry name" value="DUF7939"/>
</dbReference>
<feature type="transmembrane region" description="Helical" evidence="1">
    <location>
        <begin position="435"/>
        <end position="455"/>
    </location>
</feature>
<evidence type="ECO:0000256" key="2">
    <source>
        <dbReference type="SAM" id="SignalP"/>
    </source>
</evidence>
<organism evidence="4 5">
    <name type="scientific">Photobacterium kishitanii</name>
    <dbReference type="NCBI Taxonomy" id="318456"/>
    <lineage>
        <taxon>Bacteria</taxon>
        <taxon>Pseudomonadati</taxon>
        <taxon>Pseudomonadota</taxon>
        <taxon>Gammaproteobacteria</taxon>
        <taxon>Vibrionales</taxon>
        <taxon>Vibrionaceae</taxon>
        <taxon>Photobacterium</taxon>
    </lineage>
</organism>
<keyword evidence="2" id="KW-0732">Signal</keyword>
<sequence length="566" mass="61864">MVIEKMKMSVNQTNWAKKCLSPWLLLLAMLVTLVPLQAMAAQAEATVSKNVVAVNQVFQLSVSVDTAINPDSVDFSVLSPDFAYGQPSVSSSTSLINGTMSRSTTWTIAVAAKNVGTATIPAFKIGSSQTTPITITVLKNNQKDNSADTDQANIRITAEVDKNSVYVGESINYRVKIFIGEQLSQASLSAPSGEGFAVSQVGQDAQNNIVQNGRRYLVITRNYQLTAEKAGKLIIHGSTFNGSAVRGANGFSSGITVPVNKDARNITLNIKPKPTDYKGLWLPTPDLQLHQIWQPQVSNQNDVTTKVGEPITRTVTLRIKDIAQSNMPNINLTYPDTVRIYNEKPEYSTENGYSVMTLKQVIIPRQAGKVALPPLTINWWNTTTAKQQQSKIDDLTLNVVADPTANSQFSPPAVTATPSTTAAINPIKTVTSAGMWPWATLVFAILWLITLALLLKKRQQTIPAPAIITTGKADVVSALEMAINDNDPIKVQTYYQQWRQQQHLMLSTQPQLLQQLDDEVKAMMAAHYSPLDNPWNNQTLLALLTQAKQLTVIKHTSTALSSLDPK</sequence>
<name>A0A2T3KC29_9GAMM</name>
<dbReference type="PANTHER" id="PTHR40940">
    <property type="entry name" value="PROTEIN BATD-RELATED"/>
    <property type="match status" value="1"/>
</dbReference>
<dbReference type="EMBL" id="PYNF01000033">
    <property type="protein sequence ID" value="PSU92535.1"/>
    <property type="molecule type" value="Genomic_DNA"/>
</dbReference>
<dbReference type="Pfam" id="PF25607">
    <property type="entry name" value="DUF7939"/>
    <property type="match status" value="1"/>
</dbReference>
<gene>
    <name evidence="4" type="ORF">C9J27_22365</name>
</gene>
<proteinExistence type="predicted"/>
<evidence type="ECO:0000313" key="4">
    <source>
        <dbReference type="EMBL" id="PSU92535.1"/>
    </source>
</evidence>
<accession>A0A2T3KC29</accession>
<keyword evidence="1" id="KW-0472">Membrane</keyword>
<comment type="caution">
    <text evidence="4">The sequence shown here is derived from an EMBL/GenBank/DDBJ whole genome shotgun (WGS) entry which is preliminary data.</text>
</comment>
<dbReference type="Pfam" id="PF13584">
    <property type="entry name" value="BatD"/>
    <property type="match status" value="2"/>
</dbReference>
<feature type="signal peptide" evidence="2">
    <location>
        <begin position="1"/>
        <end position="40"/>
    </location>
</feature>
<dbReference type="InterPro" id="IPR025738">
    <property type="entry name" value="BatD"/>
</dbReference>
<evidence type="ECO:0000259" key="3">
    <source>
        <dbReference type="Pfam" id="PF25607"/>
    </source>
</evidence>